<feature type="region of interest" description="Disordered" evidence="1">
    <location>
        <begin position="772"/>
        <end position="851"/>
    </location>
</feature>
<feature type="compositionally biased region" description="Polar residues" evidence="1">
    <location>
        <begin position="88"/>
        <end position="97"/>
    </location>
</feature>
<feature type="compositionally biased region" description="Basic and acidic residues" evidence="1">
    <location>
        <begin position="213"/>
        <end position="235"/>
    </location>
</feature>
<feature type="region of interest" description="Disordered" evidence="1">
    <location>
        <begin position="68"/>
        <end position="101"/>
    </location>
</feature>
<feature type="compositionally biased region" description="Polar residues" evidence="1">
    <location>
        <begin position="716"/>
        <end position="727"/>
    </location>
</feature>
<dbReference type="AlphaFoldDB" id="A0A0F7UJZ3"/>
<feature type="compositionally biased region" description="Basic and acidic residues" evidence="1">
    <location>
        <begin position="695"/>
        <end position="715"/>
    </location>
</feature>
<feature type="region of interest" description="Disordered" evidence="1">
    <location>
        <begin position="206"/>
        <end position="235"/>
    </location>
</feature>
<evidence type="ECO:0000256" key="1">
    <source>
        <dbReference type="SAM" id="MobiDB-lite"/>
    </source>
</evidence>
<feature type="compositionally biased region" description="Basic and acidic residues" evidence="1">
    <location>
        <begin position="732"/>
        <end position="747"/>
    </location>
</feature>
<sequence length="981" mass="106859">MQPRPSRADLAAPRSPAAARGSGVLGLARPLRVFPFSKCAFAHLFVPTLLLVLLPELFPALASLASEADTAPPAPAPHREVQAAAREGSSSPASATGSHAKLKGWKHGVSNRVVPVAQVEDVLVSSGGITRGGSPLYGEDARLRLGERYPAMAALLNLLSRGPFPAGNKLRSSMTRPMATAGLFVPMPFLFSAWVPPCSLGDCRGVRAPEQPRNGREGDGEQRDAAREGREGEAVAEREVREVQLKLVKRIVKREFDDAVRKVTREATATWQVGAWWADRPSNVGSAAERTPQQAASHFVQVSQGAFQALGSSHSFVYFFSVTTPRGLLDACASTFLDRNLGVFLHAPSRPPSPHGPVSLPREARVFQLATLGRSKPTPVPAVLLTYDVDVRQTVAVELPSLSLGRVSPDVVGDLATQLMPRVSRAVDYFLQKAGASDPLPVIFVNFRRVDIQQTVDPWHGHPSRYLELQKEGKSPKANNFARLTPVPREEEAADGEDGRAFDRSLRHAVPIMVYRTTISAAAQAHIMDLISSADFAELAIMSIKDMRDRGPLFQPATHEYVTALKQDWEVYVTLAKTPSLIDDKQLAETHALLLRANENFSAERMRCVKQYVLSMSQDEPLFNFTKDFCYNFPEIRYPSSAGGSEFVSNSITAGLALRELFAFTEWPGRSTQETSDEAQVSGLPTTSPGLRGARLPEPRKRERSAGPEPRKTQPDRQVSSSQTPDSSEPVEGERGREAREVVRGEAAESGEANSGNGDIALHTEEGAHKVGEVSAPAPSDTDEAPPTSGVLSAAGHTAVAGDEQGSSQGDSEEQAEISERREEKRGEEEKGVTEDERSAESEWPNEKKQAAKTVATFHGMIPEAFARKMQETFGPRWISLLQLLGSVSLTKDYLKVMSWLTSGDSDAMMLSARRLLLRRDADVSVSLPAALRQQVASFYGGEIEGNLSHPVAHQYEPQYKWGEEGLKQFYTALVSYSSKK</sequence>
<gene>
    <name evidence="2" type="ORF">BN1204_060810</name>
</gene>
<dbReference type="EMBL" id="LN714487">
    <property type="protein sequence ID" value="CEL70399.1"/>
    <property type="molecule type" value="Genomic_DNA"/>
</dbReference>
<evidence type="ECO:0000313" key="2">
    <source>
        <dbReference type="EMBL" id="CEL70399.1"/>
    </source>
</evidence>
<feature type="compositionally biased region" description="Basic and acidic residues" evidence="1">
    <location>
        <begin position="818"/>
        <end position="850"/>
    </location>
</feature>
<feature type="compositionally biased region" description="Low complexity" evidence="1">
    <location>
        <begin position="1"/>
        <end position="20"/>
    </location>
</feature>
<feature type="region of interest" description="Disordered" evidence="1">
    <location>
        <begin position="1"/>
        <end position="21"/>
    </location>
</feature>
<accession>A0A0F7UJZ3</accession>
<proteinExistence type="predicted"/>
<protein>
    <submittedName>
        <fullName evidence="2">Uncharacterized protein</fullName>
    </submittedName>
</protein>
<name>A0A0F7UJZ3_NEOCL</name>
<organism evidence="2">
    <name type="scientific">Neospora caninum (strain Liverpool)</name>
    <dbReference type="NCBI Taxonomy" id="572307"/>
    <lineage>
        <taxon>Eukaryota</taxon>
        <taxon>Sar</taxon>
        <taxon>Alveolata</taxon>
        <taxon>Apicomplexa</taxon>
        <taxon>Conoidasida</taxon>
        <taxon>Coccidia</taxon>
        <taxon>Eucoccidiorida</taxon>
        <taxon>Eimeriorina</taxon>
        <taxon>Sarcocystidae</taxon>
        <taxon>Neospora</taxon>
    </lineage>
</organism>
<feature type="region of interest" description="Disordered" evidence="1">
    <location>
        <begin position="669"/>
        <end position="760"/>
    </location>
</feature>
<reference evidence="2" key="1">
    <citation type="journal article" date="2015" name="PLoS ONE">
        <title>Comprehensive Evaluation of Toxoplasma gondii VEG and Neospora caninum LIV Genomes with Tachyzoite Stage Transcriptome and Proteome Defines Novel Transcript Features.</title>
        <authorList>
            <person name="Ramaprasad A."/>
            <person name="Mourier T."/>
            <person name="Naeem R."/>
            <person name="Malas T.B."/>
            <person name="Moussa E."/>
            <person name="Panigrahi A."/>
            <person name="Vermont S.J."/>
            <person name="Otto T.D."/>
            <person name="Wastling J."/>
            <person name="Pain A."/>
        </authorList>
    </citation>
    <scope>NUCLEOTIDE SEQUENCE</scope>
    <source>
        <strain evidence="2">Liverpool</strain>
    </source>
</reference>